<dbReference type="EMBL" id="CP011542">
    <property type="protein sequence ID" value="AKK05213.1"/>
    <property type="molecule type" value="Genomic_DNA"/>
</dbReference>
<dbReference type="EMBL" id="CP011544">
    <property type="protein sequence ID" value="AKK07461.1"/>
    <property type="molecule type" value="Genomic_DNA"/>
</dbReference>
<dbReference type="Proteomes" id="UP000035199">
    <property type="component" value="Chromosome"/>
</dbReference>
<protein>
    <submittedName>
        <fullName evidence="2">Putative DUF2800 family protein</fullName>
    </submittedName>
</protein>
<gene>
    <name evidence="1" type="ORF">CMUST_04355</name>
    <name evidence="2" type="ORF">CMUST_15865</name>
</gene>
<reference evidence="3" key="2">
    <citation type="submission" date="2015-05" db="EMBL/GenBank/DDBJ databases">
        <title>Complete genome sequence of Corynebacterium mustelae DSM 45274, isolated from various tissues of a male ferret with lethal sepsis.</title>
        <authorList>
            <person name="Ruckert C."/>
            <person name="Albersmeier A."/>
            <person name="Winkler A."/>
            <person name="Tauch A."/>
        </authorList>
    </citation>
    <scope>NUCLEOTIDE SEQUENCE [LARGE SCALE GENOMIC DNA]</scope>
    <source>
        <strain evidence="3">DSM 45274</strain>
        <plasmid evidence="3">Plasmid phiCmus45274</plasmid>
    </source>
</reference>
<keyword evidence="2" id="KW-0614">Plasmid</keyword>
<reference evidence="2 3" key="1">
    <citation type="journal article" date="2015" name="Genome Announc.">
        <title>Complete Genome Sequence of the Type Strain Corynebacterium mustelae DSM 45274, Isolated from Various Tissues of a Male Ferret with Lethal Sepsis.</title>
        <authorList>
            <person name="Ruckert C."/>
            <person name="Eimer J."/>
            <person name="Winkler A."/>
            <person name="Tauch A."/>
        </authorList>
    </citation>
    <scope>NUCLEOTIDE SEQUENCE [LARGE SCALE GENOMIC DNA]</scope>
    <source>
        <strain evidence="2 3">DSM 45274</strain>
        <plasmid evidence="2">phiCmus45274</plasmid>
        <plasmid evidence="3">Plasmid phiCmus45274</plasmid>
    </source>
</reference>
<dbReference type="STRING" id="571915.CMUST_04355"/>
<name>A0A0G3H214_9CORY</name>
<dbReference type="PATRIC" id="fig|571915.4.peg.3403"/>
<dbReference type="Pfam" id="PF10926">
    <property type="entry name" value="DUF2800"/>
    <property type="match status" value="1"/>
</dbReference>
<dbReference type="KEGG" id="cmv:CMUST_04355"/>
<dbReference type="OrthoDB" id="9766061at2"/>
<organism evidence="2 3">
    <name type="scientific">Corynebacterium mustelae</name>
    <dbReference type="NCBI Taxonomy" id="571915"/>
    <lineage>
        <taxon>Bacteria</taxon>
        <taxon>Bacillati</taxon>
        <taxon>Actinomycetota</taxon>
        <taxon>Actinomycetes</taxon>
        <taxon>Mycobacteriales</taxon>
        <taxon>Corynebacteriaceae</taxon>
        <taxon>Corynebacterium</taxon>
    </lineage>
</organism>
<dbReference type="KEGG" id="cmv:CMUST_15865"/>
<accession>A0A0G3H214</accession>
<dbReference type="AlphaFoldDB" id="A0A0G3H214"/>
<dbReference type="InterPro" id="IPR021229">
    <property type="entry name" value="DUF2800"/>
</dbReference>
<evidence type="ECO:0000313" key="2">
    <source>
        <dbReference type="EMBL" id="AKK07461.1"/>
    </source>
</evidence>
<dbReference type="RefSeq" id="WP_047261471.1">
    <property type="nucleotide sequence ID" value="NZ_CP011542.1"/>
</dbReference>
<dbReference type="Proteomes" id="UP000035199">
    <property type="component" value="Plasmid phiCmus45274"/>
</dbReference>
<proteinExistence type="predicted"/>
<evidence type="ECO:0000313" key="1">
    <source>
        <dbReference type="EMBL" id="AKK05213.1"/>
    </source>
</evidence>
<keyword evidence="3" id="KW-1185">Reference proteome</keyword>
<geneLocation type="plasmid" evidence="2 3">
    <name>phiCmus45274</name>
</geneLocation>
<evidence type="ECO:0000313" key="3">
    <source>
        <dbReference type="Proteomes" id="UP000035199"/>
    </source>
</evidence>
<dbReference type="InterPro" id="IPR011604">
    <property type="entry name" value="PDDEXK-like_dom_sf"/>
</dbReference>
<sequence length="386" mass="43219">MTETHHADRDHAVLSASGSHRWLNCTPSATIEAELPDTTTTAAEEGTAAHELAEHKLKKKLKLLKPRTRKPKSEYDSAEMDQHTDDYVTYVLEAYKEAKKLSTDAEIILEHKVDFSHLVPDGFGTADCIIIADGTLTLIDLKYGKGVLVDAWENPQLKIYALGALNDLGMLYDVERVKMVIFQPRRENISVFEQTVEQLNTWAQETLVPQAQLAVNGDGEFKAGEWCTFCKIRTTCRARAENALKLAKLEFKDPPELTDEEIADALKIIPDLKRYAEALLNYATEKAMQGHNWPGFKVVEGRSIRKYTDEQAVISACEEAGFTDIFQKKLLTITAMQKKLGKKQFEELLGDLVHKPAGKPALVEASDPRPPLHIPTAAEEFAEFLN</sequence>
<dbReference type="Gene3D" id="3.90.320.10">
    <property type="match status" value="1"/>
</dbReference>